<comment type="subcellular location">
    <subcellularLocation>
        <location evidence="1">Cytoplasm</location>
    </subcellularLocation>
</comment>
<name>A0A0F9FE96_9ZZZZ</name>
<evidence type="ECO:0000313" key="4">
    <source>
        <dbReference type="EMBL" id="KKL55610.1"/>
    </source>
</evidence>
<keyword evidence="2" id="KW-0963">Cytoplasm</keyword>
<dbReference type="PROSITE" id="PS51857">
    <property type="entry name" value="CSD_2"/>
    <property type="match status" value="1"/>
</dbReference>
<evidence type="ECO:0000256" key="2">
    <source>
        <dbReference type="ARBA" id="ARBA00022490"/>
    </source>
</evidence>
<dbReference type="PRINTS" id="PR00050">
    <property type="entry name" value="COLDSHOCK"/>
</dbReference>
<dbReference type="GO" id="GO:0005737">
    <property type="term" value="C:cytoplasm"/>
    <property type="evidence" value="ECO:0007669"/>
    <property type="project" value="UniProtKB-SubCell"/>
</dbReference>
<comment type="caution">
    <text evidence="4">The sequence shown here is derived from an EMBL/GenBank/DDBJ whole genome shotgun (WGS) entry which is preliminary data.</text>
</comment>
<dbReference type="CDD" id="cd04458">
    <property type="entry name" value="CSP_CDS"/>
    <property type="match status" value="1"/>
</dbReference>
<organism evidence="4">
    <name type="scientific">marine sediment metagenome</name>
    <dbReference type="NCBI Taxonomy" id="412755"/>
    <lineage>
        <taxon>unclassified sequences</taxon>
        <taxon>metagenomes</taxon>
        <taxon>ecological metagenomes</taxon>
    </lineage>
</organism>
<protein>
    <recommendedName>
        <fullName evidence="3">CSD domain-containing protein</fullName>
    </recommendedName>
</protein>
<dbReference type="AlphaFoldDB" id="A0A0F9FE96"/>
<gene>
    <name evidence="4" type="ORF">LCGC14_2253680</name>
</gene>
<accession>A0A0F9FE96</accession>
<sequence length="77" mass="8684">MESNTMTGVVKWFDRIKGFGFITANDVEEDIFVHYSVVPGKEGERNLSEGDVVTFELAKREANGRLYAEKVISIVRS</sequence>
<dbReference type="InterPro" id="IPR050181">
    <property type="entry name" value="Cold_shock_domain"/>
</dbReference>
<evidence type="ECO:0000259" key="3">
    <source>
        <dbReference type="PROSITE" id="PS51857"/>
    </source>
</evidence>
<dbReference type="Pfam" id="PF00313">
    <property type="entry name" value="CSD"/>
    <property type="match status" value="1"/>
</dbReference>
<dbReference type="PIRSF" id="PIRSF002599">
    <property type="entry name" value="Cold_shock_A"/>
    <property type="match status" value="1"/>
</dbReference>
<dbReference type="PROSITE" id="PS00352">
    <property type="entry name" value="CSD_1"/>
    <property type="match status" value="1"/>
</dbReference>
<dbReference type="Gene3D" id="2.40.50.140">
    <property type="entry name" value="Nucleic acid-binding proteins"/>
    <property type="match status" value="1"/>
</dbReference>
<dbReference type="InterPro" id="IPR019844">
    <property type="entry name" value="CSD_CS"/>
</dbReference>
<dbReference type="InterPro" id="IPR002059">
    <property type="entry name" value="CSP_DNA-bd"/>
</dbReference>
<dbReference type="EMBL" id="LAZR01030780">
    <property type="protein sequence ID" value="KKL55610.1"/>
    <property type="molecule type" value="Genomic_DNA"/>
</dbReference>
<dbReference type="SMART" id="SM00357">
    <property type="entry name" value="CSP"/>
    <property type="match status" value="1"/>
</dbReference>
<evidence type="ECO:0000256" key="1">
    <source>
        <dbReference type="ARBA" id="ARBA00004496"/>
    </source>
</evidence>
<dbReference type="GO" id="GO:0003676">
    <property type="term" value="F:nucleic acid binding"/>
    <property type="evidence" value="ECO:0007669"/>
    <property type="project" value="InterPro"/>
</dbReference>
<dbReference type="InterPro" id="IPR012340">
    <property type="entry name" value="NA-bd_OB-fold"/>
</dbReference>
<proteinExistence type="predicted"/>
<dbReference type="SUPFAM" id="SSF50249">
    <property type="entry name" value="Nucleic acid-binding proteins"/>
    <property type="match status" value="1"/>
</dbReference>
<dbReference type="PANTHER" id="PTHR11544">
    <property type="entry name" value="COLD SHOCK DOMAIN CONTAINING PROTEINS"/>
    <property type="match status" value="1"/>
</dbReference>
<dbReference type="InterPro" id="IPR012156">
    <property type="entry name" value="Cold_shock_CspA"/>
</dbReference>
<feature type="domain" description="CSD" evidence="3">
    <location>
        <begin position="5"/>
        <end position="73"/>
    </location>
</feature>
<reference evidence="4" key="1">
    <citation type="journal article" date="2015" name="Nature">
        <title>Complex archaea that bridge the gap between prokaryotes and eukaryotes.</title>
        <authorList>
            <person name="Spang A."/>
            <person name="Saw J.H."/>
            <person name="Jorgensen S.L."/>
            <person name="Zaremba-Niedzwiedzka K."/>
            <person name="Martijn J."/>
            <person name="Lind A.E."/>
            <person name="van Eijk R."/>
            <person name="Schleper C."/>
            <person name="Guy L."/>
            <person name="Ettema T.J."/>
        </authorList>
    </citation>
    <scope>NUCLEOTIDE SEQUENCE</scope>
</reference>
<dbReference type="InterPro" id="IPR011129">
    <property type="entry name" value="CSD"/>
</dbReference>